<dbReference type="InterPro" id="IPR035920">
    <property type="entry name" value="YhbY-like_sf"/>
</dbReference>
<comment type="caution">
    <text evidence="4">The sequence shown here is derived from an EMBL/GenBank/DDBJ whole genome shotgun (WGS) entry which is preliminary data.</text>
</comment>
<sequence length="100" mass="11076">MEKLTGKQARHLRALGHHLKPLMQLGKGGLSEAFLAKLDQALEQHELLKVKLLQNAEFSLSEAGEAIEKALKAHVAQKIGKTLLLYRAAQEDPKIHLPEP</sequence>
<dbReference type="PROSITE" id="PS51295">
    <property type="entry name" value="CRM"/>
    <property type="match status" value="1"/>
</dbReference>
<organism evidence="4 5">
    <name type="scientific">Candidatus Lambdaproteobacteria bacterium RIFOXYD2_FULL_50_16</name>
    <dbReference type="NCBI Taxonomy" id="1817772"/>
    <lineage>
        <taxon>Bacteria</taxon>
        <taxon>Pseudomonadati</taxon>
        <taxon>Pseudomonadota</taxon>
        <taxon>Candidatus Lambdaproteobacteria</taxon>
    </lineage>
</organism>
<evidence type="ECO:0000259" key="3">
    <source>
        <dbReference type="PROSITE" id="PS51295"/>
    </source>
</evidence>
<dbReference type="AlphaFoldDB" id="A0A1F6GF12"/>
<keyword evidence="1 2" id="KW-0694">RNA-binding</keyword>
<name>A0A1F6GF12_9PROT</name>
<dbReference type="Proteomes" id="UP000178449">
    <property type="component" value="Unassembled WGS sequence"/>
</dbReference>
<protein>
    <submittedName>
        <fullName evidence="4">RNA-binding protein</fullName>
    </submittedName>
</protein>
<dbReference type="InterPro" id="IPR001890">
    <property type="entry name" value="RNA-binding_CRM"/>
</dbReference>
<dbReference type="PANTHER" id="PTHR40065">
    <property type="entry name" value="RNA-BINDING PROTEIN YHBY"/>
    <property type="match status" value="1"/>
</dbReference>
<dbReference type="PANTHER" id="PTHR40065:SF3">
    <property type="entry name" value="RNA-BINDING PROTEIN YHBY"/>
    <property type="match status" value="1"/>
</dbReference>
<dbReference type="GO" id="GO:0003723">
    <property type="term" value="F:RNA binding"/>
    <property type="evidence" value="ECO:0007669"/>
    <property type="project" value="UniProtKB-UniRule"/>
</dbReference>
<dbReference type="EMBL" id="MFNE01000010">
    <property type="protein sequence ID" value="OGG96695.1"/>
    <property type="molecule type" value="Genomic_DNA"/>
</dbReference>
<evidence type="ECO:0000256" key="2">
    <source>
        <dbReference type="PROSITE-ProRule" id="PRU00626"/>
    </source>
</evidence>
<evidence type="ECO:0000313" key="5">
    <source>
        <dbReference type="Proteomes" id="UP000178449"/>
    </source>
</evidence>
<dbReference type="InterPro" id="IPR051925">
    <property type="entry name" value="RNA-binding_domain"/>
</dbReference>
<dbReference type="Pfam" id="PF01985">
    <property type="entry name" value="CRS1_YhbY"/>
    <property type="match status" value="1"/>
</dbReference>
<proteinExistence type="predicted"/>
<dbReference type="SMART" id="SM01103">
    <property type="entry name" value="CRS1_YhbY"/>
    <property type="match status" value="1"/>
</dbReference>
<dbReference type="NCBIfam" id="TIGR00253">
    <property type="entry name" value="RNA_bind_YhbY"/>
    <property type="match status" value="1"/>
</dbReference>
<dbReference type="STRING" id="1817772.A2527_03830"/>
<accession>A0A1F6GF12</accession>
<dbReference type="SUPFAM" id="SSF75471">
    <property type="entry name" value="YhbY-like"/>
    <property type="match status" value="1"/>
</dbReference>
<feature type="domain" description="CRM" evidence="3">
    <location>
        <begin position="2"/>
        <end position="98"/>
    </location>
</feature>
<gene>
    <name evidence="4" type="ORF">A2527_03830</name>
</gene>
<evidence type="ECO:0000313" key="4">
    <source>
        <dbReference type="EMBL" id="OGG96695.1"/>
    </source>
</evidence>
<reference evidence="4 5" key="1">
    <citation type="journal article" date="2016" name="Nat. Commun.">
        <title>Thousands of microbial genomes shed light on interconnected biogeochemical processes in an aquifer system.</title>
        <authorList>
            <person name="Anantharaman K."/>
            <person name="Brown C.T."/>
            <person name="Hug L.A."/>
            <person name="Sharon I."/>
            <person name="Castelle C.J."/>
            <person name="Probst A.J."/>
            <person name="Thomas B.C."/>
            <person name="Singh A."/>
            <person name="Wilkins M.J."/>
            <person name="Karaoz U."/>
            <person name="Brodie E.L."/>
            <person name="Williams K.H."/>
            <person name="Hubbard S.S."/>
            <person name="Banfield J.F."/>
        </authorList>
    </citation>
    <scope>NUCLEOTIDE SEQUENCE [LARGE SCALE GENOMIC DNA]</scope>
</reference>
<evidence type="ECO:0000256" key="1">
    <source>
        <dbReference type="ARBA" id="ARBA00022884"/>
    </source>
</evidence>
<dbReference type="InterPro" id="IPR017924">
    <property type="entry name" value="RNA-binding_YhbY"/>
</dbReference>
<dbReference type="Gene3D" id="3.30.110.60">
    <property type="entry name" value="YhbY-like"/>
    <property type="match status" value="1"/>
</dbReference>